<name>A0A934HRM9_9CLOT</name>
<keyword evidence="2 3" id="KW-0175">Coiled coil</keyword>
<evidence type="ECO:0000256" key="1">
    <source>
        <dbReference type="ARBA" id="ARBA00004196"/>
    </source>
</evidence>
<gene>
    <name evidence="6" type="ORF">I6U51_04880</name>
</gene>
<evidence type="ECO:0000256" key="3">
    <source>
        <dbReference type="SAM" id="Coils"/>
    </source>
</evidence>
<evidence type="ECO:0000313" key="6">
    <source>
        <dbReference type="EMBL" id="MBI6872043.1"/>
    </source>
</evidence>
<feature type="domain" description="YknX-like C-terminal permuted SH3-like" evidence="5">
    <location>
        <begin position="311"/>
        <end position="379"/>
    </location>
</feature>
<evidence type="ECO:0000259" key="5">
    <source>
        <dbReference type="Pfam" id="PF25989"/>
    </source>
</evidence>
<dbReference type="Gene3D" id="2.40.50.100">
    <property type="match status" value="1"/>
</dbReference>
<comment type="caution">
    <text evidence="6">The sequence shown here is derived from an EMBL/GenBank/DDBJ whole genome shotgun (WGS) entry which is preliminary data.</text>
</comment>
<comment type="subcellular location">
    <subcellularLocation>
        <location evidence="1">Cell envelope</location>
    </subcellularLocation>
</comment>
<dbReference type="AlphaFoldDB" id="A0A934HRM9"/>
<dbReference type="GO" id="GO:0030313">
    <property type="term" value="C:cell envelope"/>
    <property type="evidence" value="ECO:0007669"/>
    <property type="project" value="UniProtKB-SubCell"/>
</dbReference>
<dbReference type="Pfam" id="PF25989">
    <property type="entry name" value="YknX_C"/>
    <property type="match status" value="1"/>
</dbReference>
<keyword evidence="4" id="KW-1133">Transmembrane helix</keyword>
<dbReference type="PANTHER" id="PTHR32347">
    <property type="entry name" value="EFFLUX SYSTEM COMPONENT YKNX-RELATED"/>
    <property type="match status" value="1"/>
</dbReference>
<evidence type="ECO:0000256" key="4">
    <source>
        <dbReference type="SAM" id="Phobius"/>
    </source>
</evidence>
<reference evidence="6" key="1">
    <citation type="submission" date="2020-12" db="EMBL/GenBank/DDBJ databases">
        <title>Clostridium thailandense sp. nov., a novel acetogenic bacterium isolated from peat land soil in Thailand.</title>
        <authorList>
            <person name="Chaikitkaew S."/>
            <person name="Birkeland N.K."/>
        </authorList>
    </citation>
    <scope>NUCLEOTIDE SEQUENCE</scope>
    <source>
        <strain evidence="6">DSM 17425</strain>
    </source>
</reference>
<keyword evidence="4" id="KW-0472">Membrane</keyword>
<dbReference type="RefSeq" id="WP_211141469.1">
    <property type="nucleotide sequence ID" value="NZ_JAEEGB010000005.1"/>
</dbReference>
<evidence type="ECO:0000313" key="7">
    <source>
        <dbReference type="Proteomes" id="UP000622687"/>
    </source>
</evidence>
<dbReference type="PANTHER" id="PTHR32347:SF14">
    <property type="entry name" value="EFFLUX SYSTEM COMPONENT YKNX-RELATED"/>
    <property type="match status" value="1"/>
</dbReference>
<feature type="transmembrane region" description="Helical" evidence="4">
    <location>
        <begin position="6"/>
        <end position="24"/>
    </location>
</feature>
<dbReference type="Gene3D" id="2.40.420.20">
    <property type="match status" value="1"/>
</dbReference>
<sequence length="382" mass="40891">MKKKVVIITSIVIIGAIAALGIYTKNKAEIKQVKTAVAKKGDIQSYLSTTATIKSKNSKEYYGAQLKIQKINVAVGDKVKSGQSLISYDISDLSTQLRQAELQYNNAVLQKQELENQVGNINSKISDLDEKIREAENSKDPSVKALLPGLKQQRDAIQPISNVKVEEANNAIELAKTSLDAANSRLSSVKNGVVSQIDGVVTALNAVEGTTANPAQPLAVVQDLNNLKAQVSLGKYDADKVKIGQEAVIKAPGKSYKGKVAFINPAPTKTQSPTGGETTLLADIDILNGSENLKVDFDTDIDILTAFKANVLKVPAEAIKTDKYGKSYIFINNNGIAQKKDIKTGIKSDVEAEVTEGLAQGDKVILNPSSNITDGTKVREVA</sequence>
<dbReference type="InterPro" id="IPR058637">
    <property type="entry name" value="YknX-like_C"/>
</dbReference>
<organism evidence="6 7">
    <name type="scientific">Clostridium aciditolerans</name>
    <dbReference type="NCBI Taxonomy" id="339861"/>
    <lineage>
        <taxon>Bacteria</taxon>
        <taxon>Bacillati</taxon>
        <taxon>Bacillota</taxon>
        <taxon>Clostridia</taxon>
        <taxon>Eubacteriales</taxon>
        <taxon>Clostridiaceae</taxon>
        <taxon>Clostridium</taxon>
    </lineage>
</organism>
<accession>A0A934HRM9</accession>
<dbReference type="EMBL" id="JAEEGB010000005">
    <property type="protein sequence ID" value="MBI6872043.1"/>
    <property type="molecule type" value="Genomic_DNA"/>
</dbReference>
<keyword evidence="7" id="KW-1185">Reference proteome</keyword>
<feature type="coiled-coil region" evidence="3">
    <location>
        <begin position="90"/>
        <end position="138"/>
    </location>
</feature>
<dbReference type="InterPro" id="IPR050465">
    <property type="entry name" value="UPF0194_transport"/>
</dbReference>
<keyword evidence="4" id="KW-0812">Transmembrane</keyword>
<dbReference type="Proteomes" id="UP000622687">
    <property type="component" value="Unassembled WGS sequence"/>
</dbReference>
<proteinExistence type="predicted"/>
<protein>
    <submittedName>
        <fullName evidence="6">Efflux RND transporter periplasmic adaptor subunit</fullName>
    </submittedName>
</protein>
<evidence type="ECO:0000256" key="2">
    <source>
        <dbReference type="ARBA" id="ARBA00023054"/>
    </source>
</evidence>